<evidence type="ECO:0000313" key="2">
    <source>
        <dbReference type="Proteomes" id="UP000593567"/>
    </source>
</evidence>
<evidence type="ECO:0000313" key="1">
    <source>
        <dbReference type="EMBL" id="KAF6038186.1"/>
    </source>
</evidence>
<comment type="caution">
    <text evidence="1">The sequence shown here is derived from an EMBL/GenBank/DDBJ whole genome shotgun (WGS) entry which is preliminary data.</text>
</comment>
<keyword evidence="2" id="KW-1185">Reference proteome</keyword>
<reference evidence="1" key="1">
    <citation type="submission" date="2020-06" db="EMBL/GenBank/DDBJ databases">
        <title>Draft genome of Bugula neritina, a colonial animal packing powerful symbionts and potential medicines.</title>
        <authorList>
            <person name="Rayko M."/>
        </authorList>
    </citation>
    <scope>NUCLEOTIDE SEQUENCE [LARGE SCALE GENOMIC DNA]</scope>
    <source>
        <strain evidence="1">Kwan_BN1</strain>
    </source>
</reference>
<gene>
    <name evidence="1" type="ORF">EB796_003505</name>
</gene>
<dbReference type="Proteomes" id="UP000593567">
    <property type="component" value="Unassembled WGS sequence"/>
</dbReference>
<proteinExistence type="predicted"/>
<dbReference type="EMBL" id="VXIV02000452">
    <property type="protein sequence ID" value="KAF6038186.1"/>
    <property type="molecule type" value="Genomic_DNA"/>
</dbReference>
<sequence>MFLSLQELDYKEFRMFAMACIDRQNEIDKQSREKALALSRQQDIKEKKKRFKAMLKDGSLEEILETMKRKG</sequence>
<name>A0A7J7KL81_BUGNE</name>
<protein>
    <submittedName>
        <fullName evidence="1">Uncharacterized protein</fullName>
    </submittedName>
</protein>
<organism evidence="1 2">
    <name type="scientific">Bugula neritina</name>
    <name type="common">Brown bryozoan</name>
    <name type="synonym">Sertularia neritina</name>
    <dbReference type="NCBI Taxonomy" id="10212"/>
    <lineage>
        <taxon>Eukaryota</taxon>
        <taxon>Metazoa</taxon>
        <taxon>Spiralia</taxon>
        <taxon>Lophotrochozoa</taxon>
        <taxon>Bryozoa</taxon>
        <taxon>Gymnolaemata</taxon>
        <taxon>Cheilostomatida</taxon>
        <taxon>Flustrina</taxon>
        <taxon>Buguloidea</taxon>
        <taxon>Bugulidae</taxon>
        <taxon>Bugula</taxon>
    </lineage>
</organism>
<dbReference type="AlphaFoldDB" id="A0A7J7KL81"/>
<accession>A0A7J7KL81</accession>